<evidence type="ECO:0000256" key="10">
    <source>
        <dbReference type="SAM" id="MobiDB-lite"/>
    </source>
</evidence>
<feature type="transmembrane region" description="Helical" evidence="11">
    <location>
        <begin position="1470"/>
        <end position="1491"/>
    </location>
</feature>
<feature type="transmembrane region" description="Helical" evidence="11">
    <location>
        <begin position="20"/>
        <end position="40"/>
    </location>
</feature>
<feature type="domain" description="Piezo THU9 and anchor" evidence="16">
    <location>
        <begin position="1681"/>
        <end position="1918"/>
    </location>
</feature>
<dbReference type="InterPro" id="IPR056770">
    <property type="entry name" value="Piezo_THU9_anchor"/>
</dbReference>
<dbReference type="PANTHER" id="PTHR47049">
    <property type="entry name" value="PIEZO-TYPE MECHANOSENSITIVE ION CHANNEL HOMOLOG"/>
    <property type="match status" value="1"/>
</dbReference>
<evidence type="ECO:0000259" key="13">
    <source>
        <dbReference type="Pfam" id="PF15917"/>
    </source>
</evidence>
<feature type="transmembrane region" description="Helical" evidence="11">
    <location>
        <begin position="810"/>
        <end position="828"/>
    </location>
</feature>
<keyword evidence="6 11" id="KW-1133">Transmembrane helix</keyword>
<reference evidence="17" key="2">
    <citation type="submission" date="2025-09" db="UniProtKB">
        <authorList>
            <consortium name="Ensembl"/>
        </authorList>
    </citation>
    <scope>IDENTIFICATION</scope>
</reference>
<evidence type="ECO:0000313" key="17">
    <source>
        <dbReference type="Ensembl" id="ENSTMTP00000015568.1"/>
    </source>
</evidence>
<evidence type="ECO:0000259" key="15">
    <source>
        <dbReference type="Pfam" id="PF24871"/>
    </source>
</evidence>
<evidence type="ECO:0000259" key="12">
    <source>
        <dbReference type="Pfam" id="PF12166"/>
    </source>
</evidence>
<feature type="transmembrane region" description="Helical" evidence="11">
    <location>
        <begin position="1498"/>
        <end position="1516"/>
    </location>
</feature>
<keyword evidence="18" id="KW-1185">Reference proteome</keyword>
<reference evidence="17" key="1">
    <citation type="submission" date="2025-08" db="UniProtKB">
        <authorList>
            <consortium name="Ensembl"/>
        </authorList>
    </citation>
    <scope>IDENTIFICATION</scope>
</reference>
<feature type="transmembrane region" description="Helical" evidence="11">
    <location>
        <begin position="1068"/>
        <end position="1085"/>
    </location>
</feature>
<feature type="region of interest" description="Disordered" evidence="10">
    <location>
        <begin position="1594"/>
        <end position="1652"/>
    </location>
</feature>
<feature type="compositionally biased region" description="Basic and acidic residues" evidence="10">
    <location>
        <begin position="1594"/>
        <end position="1640"/>
    </location>
</feature>
<dbReference type="InterPro" id="IPR056768">
    <property type="entry name" value="THU_Piezo"/>
</dbReference>
<protein>
    <submittedName>
        <fullName evidence="17">Uncharacterized protein</fullName>
    </submittedName>
</protein>
<dbReference type="InterPro" id="IPR031334">
    <property type="entry name" value="Piezo_cap_dom"/>
</dbReference>
<evidence type="ECO:0000259" key="14">
    <source>
        <dbReference type="Pfam" id="PF23188"/>
    </source>
</evidence>
<feature type="transmembrane region" description="Helical" evidence="11">
    <location>
        <begin position="2129"/>
        <end position="2152"/>
    </location>
</feature>
<proteinExistence type="inferred from homology"/>
<evidence type="ECO:0000256" key="4">
    <source>
        <dbReference type="ARBA" id="ARBA00022475"/>
    </source>
</evidence>
<feature type="transmembrane region" description="Helical" evidence="11">
    <location>
        <begin position="1754"/>
        <end position="1775"/>
    </location>
</feature>
<evidence type="ECO:0000256" key="5">
    <source>
        <dbReference type="ARBA" id="ARBA00022692"/>
    </source>
</evidence>
<feature type="transmembrane region" description="Helical" evidence="11">
    <location>
        <begin position="1683"/>
        <end position="1706"/>
    </location>
</feature>
<accession>A0A674J4V3</accession>
<evidence type="ECO:0000256" key="9">
    <source>
        <dbReference type="ARBA" id="ARBA00023303"/>
    </source>
</evidence>
<feature type="domain" description="Piezo non-specific cation channel cap" evidence="12">
    <location>
        <begin position="1955"/>
        <end position="2215"/>
    </location>
</feature>
<feature type="transmembrane region" description="Helical" evidence="11">
    <location>
        <begin position="676"/>
        <end position="693"/>
    </location>
</feature>
<feature type="transmembrane region" description="Helical" evidence="11">
    <location>
        <begin position="834"/>
        <end position="850"/>
    </location>
</feature>
<feature type="transmembrane region" description="Helical" evidence="11">
    <location>
        <begin position="135"/>
        <end position="155"/>
    </location>
</feature>
<evidence type="ECO:0000313" key="18">
    <source>
        <dbReference type="Proteomes" id="UP000472274"/>
    </source>
</evidence>
<evidence type="ECO:0000256" key="8">
    <source>
        <dbReference type="ARBA" id="ARBA00023136"/>
    </source>
</evidence>
<evidence type="ECO:0000256" key="1">
    <source>
        <dbReference type="ARBA" id="ARBA00004651"/>
    </source>
</evidence>
<feature type="transmembrane region" description="Helical" evidence="11">
    <location>
        <begin position="514"/>
        <end position="535"/>
    </location>
</feature>
<feature type="transmembrane region" description="Helical" evidence="11">
    <location>
        <begin position="258"/>
        <end position="275"/>
    </location>
</feature>
<dbReference type="GO" id="GO:0008381">
    <property type="term" value="F:mechanosensitive monoatomic ion channel activity"/>
    <property type="evidence" value="ECO:0007669"/>
    <property type="project" value="InterPro"/>
</dbReference>
<keyword evidence="9" id="KW-0407">Ion channel</keyword>
<dbReference type="InterPro" id="IPR031805">
    <property type="entry name" value="Piezo_TM25-28"/>
</dbReference>
<feature type="transmembrane region" description="Helical" evidence="11">
    <location>
        <begin position="1101"/>
        <end position="1125"/>
    </location>
</feature>
<feature type="domain" description="Piezo transmembrane helical unit" evidence="14">
    <location>
        <begin position="1454"/>
        <end position="1576"/>
    </location>
</feature>
<comment type="subcellular location">
    <subcellularLocation>
        <location evidence="1">Cell membrane</location>
        <topology evidence="1">Multi-pass membrane protein</topology>
    </subcellularLocation>
</comment>
<feature type="transmembrane region" description="Helical" evidence="11">
    <location>
        <begin position="986"/>
        <end position="1019"/>
    </location>
</feature>
<feature type="transmembrane region" description="Helical" evidence="11">
    <location>
        <begin position="653"/>
        <end position="669"/>
    </location>
</feature>
<feature type="transmembrane region" description="Helical" evidence="11">
    <location>
        <begin position="862"/>
        <end position="884"/>
    </location>
</feature>
<dbReference type="PANTHER" id="PTHR47049:SF5">
    <property type="entry name" value="PIEZO-TYPE MECHANOSENSITIVE ION CHANNEL COMPONENT"/>
    <property type="match status" value="1"/>
</dbReference>
<dbReference type="GeneTree" id="ENSGT00940000157348"/>
<dbReference type="InterPro" id="IPR056769">
    <property type="entry name" value="Piezo_TM1-24"/>
</dbReference>
<feature type="transmembrane region" description="Helical" evidence="11">
    <location>
        <begin position="282"/>
        <end position="304"/>
    </location>
</feature>
<feature type="transmembrane region" description="Helical" evidence="11">
    <location>
        <begin position="316"/>
        <end position="337"/>
    </location>
</feature>
<dbReference type="Pfam" id="PF15917">
    <property type="entry name" value="Piezo_TM25-28"/>
    <property type="match status" value="2"/>
</dbReference>
<dbReference type="Proteomes" id="UP000472274">
    <property type="component" value="Unplaced"/>
</dbReference>
<gene>
    <name evidence="17" type="primary">LOC112121240</name>
</gene>
<feature type="transmembrane region" description="Helical" evidence="11">
    <location>
        <begin position="46"/>
        <end position="65"/>
    </location>
</feature>
<feature type="transmembrane region" description="Helical" evidence="11">
    <location>
        <begin position="1787"/>
        <end position="1804"/>
    </location>
</feature>
<dbReference type="Pfam" id="PF24874">
    <property type="entry name" value="Piezo_THU9_anchor"/>
    <property type="match status" value="1"/>
</dbReference>
<keyword evidence="5 11" id="KW-0812">Transmembrane</keyword>
<dbReference type="Pfam" id="PF23188">
    <property type="entry name" value="THU_Piezo1"/>
    <property type="match status" value="1"/>
</dbReference>
<dbReference type="Ensembl" id="ENSTMTT00000016121.1">
    <property type="protein sequence ID" value="ENSTMTP00000015568.1"/>
    <property type="gene ID" value="ENSTMTG00000011027.1"/>
</dbReference>
<feature type="transmembrane region" description="Helical" evidence="11">
    <location>
        <begin position="1039"/>
        <end position="1061"/>
    </location>
</feature>
<feature type="transmembrane region" description="Helical" evidence="11">
    <location>
        <begin position="1556"/>
        <end position="1575"/>
    </location>
</feature>
<evidence type="ECO:0000256" key="3">
    <source>
        <dbReference type="ARBA" id="ARBA00022448"/>
    </source>
</evidence>
<feature type="transmembrane region" description="Helical" evidence="11">
    <location>
        <begin position="462"/>
        <end position="481"/>
    </location>
</feature>
<keyword evidence="3" id="KW-0813">Transport</keyword>
<evidence type="ECO:0000256" key="2">
    <source>
        <dbReference type="ARBA" id="ARBA00007821"/>
    </source>
</evidence>
<feature type="transmembrane region" description="Helical" evidence="11">
    <location>
        <begin position="436"/>
        <end position="455"/>
    </location>
</feature>
<feature type="transmembrane region" description="Helical" evidence="11">
    <location>
        <begin position="1444"/>
        <end position="1464"/>
    </location>
</feature>
<keyword evidence="7" id="KW-0406">Ion transport</keyword>
<keyword evidence="8 11" id="KW-0472">Membrane</keyword>
<organism evidence="17 18">
    <name type="scientific">Terrapene triunguis</name>
    <name type="common">Three-toed box turtle</name>
    <dbReference type="NCBI Taxonomy" id="2587831"/>
    <lineage>
        <taxon>Eukaryota</taxon>
        <taxon>Metazoa</taxon>
        <taxon>Chordata</taxon>
        <taxon>Craniata</taxon>
        <taxon>Vertebrata</taxon>
        <taxon>Euteleostomi</taxon>
        <taxon>Archelosauria</taxon>
        <taxon>Testudinata</taxon>
        <taxon>Testudines</taxon>
        <taxon>Cryptodira</taxon>
        <taxon>Durocryptodira</taxon>
        <taxon>Testudinoidea</taxon>
        <taxon>Emydidae</taxon>
        <taxon>Terrapene</taxon>
    </lineage>
</organism>
<feature type="transmembrane region" description="Helical" evidence="11">
    <location>
        <begin position="413"/>
        <end position="430"/>
    </location>
</feature>
<feature type="domain" description="Piezo TM1-24" evidence="15">
    <location>
        <begin position="253"/>
        <end position="541"/>
    </location>
</feature>
<feature type="domain" description="Piezo TM25-28" evidence="13">
    <location>
        <begin position="963"/>
        <end position="1140"/>
    </location>
</feature>
<evidence type="ECO:0000256" key="7">
    <source>
        <dbReference type="ARBA" id="ARBA00023065"/>
    </source>
</evidence>
<dbReference type="GO" id="GO:0005886">
    <property type="term" value="C:plasma membrane"/>
    <property type="evidence" value="ECO:0007669"/>
    <property type="project" value="UniProtKB-SubCell"/>
</dbReference>
<feature type="transmembrane region" description="Helical" evidence="11">
    <location>
        <begin position="630"/>
        <end position="647"/>
    </location>
</feature>
<keyword evidence="4" id="KW-1003">Cell membrane</keyword>
<feature type="transmembrane region" description="Helical" evidence="11">
    <location>
        <begin position="749"/>
        <end position="767"/>
    </location>
</feature>
<feature type="domain" description="Piezo TM1-24" evidence="15">
    <location>
        <begin position="4"/>
        <end position="167"/>
    </location>
</feature>
<comment type="similarity">
    <text evidence="2">Belongs to the PIEZO (TC 1.A.75) family.</text>
</comment>
<feature type="transmembrane region" description="Helical" evidence="11">
    <location>
        <begin position="1896"/>
        <end position="1920"/>
    </location>
</feature>
<evidence type="ECO:0000256" key="6">
    <source>
        <dbReference type="ARBA" id="ARBA00022989"/>
    </source>
</evidence>
<evidence type="ECO:0000259" key="16">
    <source>
        <dbReference type="Pfam" id="PF24874"/>
    </source>
</evidence>
<sequence>GSAKRKGLLAATLRVRAHWLLLAVGKCLVILLLALAGIALPSAFSSIYYLLFVGICTWWACHFPISHLGFNTLCVMVGVFAAGHLLCIYSYQAPFIQGLFPPTSIWARVFGLKAFILPLNCTNPNALLLNTSHPWPVYVNPGVLLLLYFTVASLLKLRKLDSSERVRGGASSAQGLRAPLGAGLAWAGGAPAPYWGSPPRCGQGWAGMGRGCAGSILGLPAPVQAGLGWHGTWGGMHQPGAGPEGGASSPGQVWSITYHSWLTFVLLLWACLIWIVRSRHHFAMLCSPFLLLYGLALCSLQYVWGMDLEPELPTRVGFMSLEQLGLLLYTLTFWLLLRQFVKEKLLKCRRPPAPLLEVTVSDGNVHAGSPRAASLAQAWHVPGSHPLCPAEPGRPQSVLKFLGELLTDLYAKYWIYVCAGMFIVVSFAGRLVVYKIVYMLLFLLCLILFQVYYSLWRKLLKGFWWLVVAYTMLVLIAVYTFQFEDFPMYWRNLTGLTDQQLGDLGLEQFSVSELFSSILIPGFFLLACILQLHYFHRPFMRITDLEHVAPPEPRSPPAPRYAPLPWAGERPQGCARRASAGQCSAWDWQRALPGGVSVPGKWGLVLERLVVLGWTFSDILTRGQVFVRRLLELHVLKLVALYTVWVALQEVSVMNFLLVALWAFALPYCRFRHMASCLCTIWVCIIIVCKMLYQLKAVDPHEYSSNCTEPQLNDTNLLGAEVKNSTLYRGPVDPANWFGIRKGFPNLGYIQNHLLVLMLLVFEAIVYRRQEYYRKQYQLAPPATQTLFEEASREHLDQGLVSCAKYFINYFYYKFGLEVCFLMTVNVIGQRMNFMVILHGCWLVVILTRRRRAAIARLWPKYCLFLALFLLYQYLLCVGIPPALCIDYPWRWSRSIPMNSALIKWMYLPDFYMAPNSINLISDFLLLLCASQQWQVFEAERTEEWLRAAGENTDQLELARGRPNPVPNFINCRSYLDMLKVVVFRYLFWFVLVVVFITGATRISIFGLGYLLACFYLLLFGTAMLRKPAKARLVLWDCLILYNVTVIISKNMLSLLSCVFVQQMQSNFCWVIQLFSLVCTVKGYYDREYPSDCSLPVEEAGIIWDSICFFFLLLQRRVFLSYYFLHVMMELQASALQASRWGRHGQGMHAGGAGWEPPHSRGGGEDLPVRRVRGWGQGPSLPGCVLCRSLYDTGCCVLSPPPRLPTVLHSGEYFLFESDSEEEEASLEEQKPAKQSAFQVRAAPTGCRGSRKQLPLPVPAERSNMVQRALNMVRFLWVLCQATVDGLTQWLHAFTKEHRDMSTVLWVERYVLTQKLCQVGVGVGRSVHSGVLDDLYQPAPGDETGLQAAATVDSHNSMASRQVHRWPRGPGQGQLGLEPGYSASFSAACSPLLPPLCPPGDPSPMAARSAAPPLLPPVLLLQKYFQELEESEQFYRAQNRFLKLLLALYHFVAAHSELLCYFIIILNNMVSASVISLFLPILVFLWAMLSIPRPSKRFWMTAIVFTEVVVVVKYLFQFGFFPWNSYASLVRNDAKPFFPPRILGLEKTDRYLKFDLVQLMALFFHRSLLLCYGLWDHKEDAFAKWKREAERAEEEKREAERAEEEKREAERAEEEKREAERAEEEKREAAERTEDEKREGVPWLSSPTGLSSSPTFRAQNMYQPLRGFFCAILHTKYQAATDVYALMFLADVVDFIIIIFGFWAFGKHSAAADITSSLSDDQVPEAFLVMLLIQFSTMVIDRALYLRKTVLGKLIFQVILVFGIHLWMFFILPAVTERMFSLNTVAQLWYFVKCIYFALSAYQIRCGYPTRILGNFLTKKYNHLNLFLFQGFRLVPFLVELRAVMDWVWTDTTLSLSNWMCVEDIYANIFIIKCSRETEKKYPQPKGQKKKKIVKYGMGGLIILFLICIIWFPLLFMSLVRSVVGVVNHPIDVTVTLQLGGYEPLFTMSAQQQSIQPFTPQDYEALTNKFERQPVAMQFITLYGYEDIVRAQIEGSSGSLWSISPPSREQMRWELLNGLSDITLRLTWTFQRYRPGPGGGPCHPQGQRLAPSSPFPHLFPTYIRAPNGPEANPVKQLLPGERVQLKRERVGANDSFLEWWVVQLSECQQQTCNILPMVIFNDKVSPPSLGFLAGYGIMGLYVSIVLVIGKFVRGFFSEISHSIMFEELPCVDRILKLCQDIFLVRETGELELEEELYAKLIFLYRSPETMIKWTRDKE</sequence>
<feature type="transmembrane region" description="Helical" evidence="11">
    <location>
        <begin position="72"/>
        <end position="91"/>
    </location>
</feature>
<name>A0A674J4V3_9SAUR</name>
<evidence type="ECO:0000256" key="11">
    <source>
        <dbReference type="SAM" id="Phobius"/>
    </source>
</evidence>
<dbReference type="Pfam" id="PF24871">
    <property type="entry name" value="Piezo_TM1-24"/>
    <property type="match status" value="2"/>
</dbReference>
<feature type="transmembrane region" description="Helical" evidence="11">
    <location>
        <begin position="1726"/>
        <end position="1745"/>
    </location>
</feature>
<dbReference type="Pfam" id="PF12166">
    <property type="entry name" value="Piezo_cap"/>
    <property type="match status" value="1"/>
</dbReference>
<feature type="domain" description="Piezo TM25-28" evidence="13">
    <location>
        <begin position="1205"/>
        <end position="1240"/>
    </location>
</feature>
<dbReference type="InterPro" id="IPR027272">
    <property type="entry name" value="Piezo"/>
</dbReference>